<keyword evidence="1" id="KW-0732">Signal</keyword>
<name>A0A0C9SXW0_PLICR</name>
<dbReference type="Proteomes" id="UP000053263">
    <property type="component" value="Unassembled WGS sequence"/>
</dbReference>
<dbReference type="EMBL" id="KN832570">
    <property type="protein sequence ID" value="KII84645.1"/>
    <property type="molecule type" value="Genomic_DNA"/>
</dbReference>
<feature type="chain" id="PRO_5002203353" evidence="1">
    <location>
        <begin position="23"/>
        <end position="70"/>
    </location>
</feature>
<evidence type="ECO:0000313" key="3">
    <source>
        <dbReference type="Proteomes" id="UP000053263"/>
    </source>
</evidence>
<proteinExistence type="predicted"/>
<sequence>MTLKPVRLVLGLLALTTSSVNAIAKARRTTFFMDDLALLHMLQLGWHSYQRSCQNLAGYLLIASPISSVL</sequence>
<keyword evidence="3" id="KW-1185">Reference proteome</keyword>
<gene>
    <name evidence="2" type="ORF">PLICRDRAFT_57608</name>
</gene>
<feature type="signal peptide" evidence="1">
    <location>
        <begin position="1"/>
        <end position="22"/>
    </location>
</feature>
<protein>
    <submittedName>
        <fullName evidence="2">Uncharacterized protein</fullName>
    </submittedName>
</protein>
<accession>A0A0C9SXW0</accession>
<dbReference type="AlphaFoldDB" id="A0A0C9SXW0"/>
<reference evidence="2 3" key="1">
    <citation type="submission" date="2014-06" db="EMBL/GenBank/DDBJ databases">
        <title>Evolutionary Origins and Diversification of the Mycorrhizal Mutualists.</title>
        <authorList>
            <consortium name="DOE Joint Genome Institute"/>
            <consortium name="Mycorrhizal Genomics Consortium"/>
            <person name="Kohler A."/>
            <person name="Kuo A."/>
            <person name="Nagy L.G."/>
            <person name="Floudas D."/>
            <person name="Copeland A."/>
            <person name="Barry K.W."/>
            <person name="Cichocki N."/>
            <person name="Veneault-Fourrey C."/>
            <person name="LaButti K."/>
            <person name="Lindquist E.A."/>
            <person name="Lipzen A."/>
            <person name="Lundell T."/>
            <person name="Morin E."/>
            <person name="Murat C."/>
            <person name="Riley R."/>
            <person name="Ohm R."/>
            <person name="Sun H."/>
            <person name="Tunlid A."/>
            <person name="Henrissat B."/>
            <person name="Grigoriev I.V."/>
            <person name="Hibbett D.S."/>
            <person name="Martin F."/>
        </authorList>
    </citation>
    <scope>NUCLEOTIDE SEQUENCE [LARGE SCALE GENOMIC DNA]</scope>
    <source>
        <strain evidence="2 3">FD-325 SS-3</strain>
    </source>
</reference>
<evidence type="ECO:0000313" key="2">
    <source>
        <dbReference type="EMBL" id="KII84645.1"/>
    </source>
</evidence>
<organism evidence="2 3">
    <name type="scientific">Plicaturopsis crispa FD-325 SS-3</name>
    <dbReference type="NCBI Taxonomy" id="944288"/>
    <lineage>
        <taxon>Eukaryota</taxon>
        <taxon>Fungi</taxon>
        <taxon>Dikarya</taxon>
        <taxon>Basidiomycota</taxon>
        <taxon>Agaricomycotina</taxon>
        <taxon>Agaricomycetes</taxon>
        <taxon>Agaricomycetidae</taxon>
        <taxon>Amylocorticiales</taxon>
        <taxon>Amylocorticiaceae</taxon>
        <taxon>Plicatura</taxon>
        <taxon>Plicaturopsis crispa</taxon>
    </lineage>
</organism>
<evidence type="ECO:0000256" key="1">
    <source>
        <dbReference type="SAM" id="SignalP"/>
    </source>
</evidence>
<dbReference type="HOGENOM" id="CLU_2758855_0_0_1"/>